<dbReference type="Proteomes" id="UP000030676">
    <property type="component" value="Unassembled WGS sequence"/>
</dbReference>
<protein>
    <recommendedName>
        <fullName evidence="8">Allantoate permease</fullName>
    </recommendedName>
</protein>
<evidence type="ECO:0000256" key="4">
    <source>
        <dbReference type="ARBA" id="ARBA00022989"/>
    </source>
</evidence>
<reference evidence="7" key="1">
    <citation type="submission" date="2011-11" db="EMBL/GenBank/DDBJ databases">
        <title>The Genome Sequence of Fusarium oxysporum PHW808.</title>
        <authorList>
            <consortium name="The Broad Institute Genome Sequencing Platform"/>
            <person name="Ma L.-J."/>
            <person name="Gale L.R."/>
            <person name="Schwartz D.C."/>
            <person name="Zhou S."/>
            <person name="Corby-Kistler H."/>
            <person name="Young S.K."/>
            <person name="Zeng Q."/>
            <person name="Gargeya S."/>
            <person name="Fitzgerald M."/>
            <person name="Haas B."/>
            <person name="Abouelleil A."/>
            <person name="Alvarado L."/>
            <person name="Arachchi H.M."/>
            <person name="Berlin A."/>
            <person name="Brown A."/>
            <person name="Chapman S.B."/>
            <person name="Chen Z."/>
            <person name="Dunbar C."/>
            <person name="Freedman E."/>
            <person name="Gearin G."/>
            <person name="Goldberg J."/>
            <person name="Griggs A."/>
            <person name="Gujja S."/>
            <person name="Heiman D."/>
            <person name="Howarth C."/>
            <person name="Larson L."/>
            <person name="Lui A."/>
            <person name="MacDonald P.J.P."/>
            <person name="Montmayeur A."/>
            <person name="Murphy C."/>
            <person name="Neiman D."/>
            <person name="Pearson M."/>
            <person name="Priest M."/>
            <person name="Roberts A."/>
            <person name="Saif S."/>
            <person name="Shea T."/>
            <person name="Shenoy N."/>
            <person name="Sisk P."/>
            <person name="Stolte C."/>
            <person name="Sykes S."/>
            <person name="Wortman J."/>
            <person name="Nusbaum C."/>
            <person name="Birren B."/>
        </authorList>
    </citation>
    <scope>NUCLEOTIDE SEQUENCE [LARGE SCALE GENOMIC DNA]</scope>
    <source>
        <strain evidence="7">54008</strain>
    </source>
</reference>
<dbReference type="GO" id="GO:0016020">
    <property type="term" value="C:membrane"/>
    <property type="evidence" value="ECO:0007669"/>
    <property type="project" value="UniProtKB-SubCell"/>
</dbReference>
<evidence type="ECO:0000256" key="6">
    <source>
        <dbReference type="SAM" id="Phobius"/>
    </source>
</evidence>
<evidence type="ECO:0000313" key="7">
    <source>
        <dbReference type="EMBL" id="EXL65428.1"/>
    </source>
</evidence>
<feature type="transmembrane region" description="Helical" evidence="6">
    <location>
        <begin position="54"/>
        <end position="75"/>
    </location>
</feature>
<sequence length="150" mass="16081">MPTAIGAGLMSFISDDNQVGKLAGIYLINSIVAPLAIIFSWVGANTMGYTKRVAANASVAIAYAIANIIGPQTFQAHDAPEYLPAKITIFAVSGAAMVVSICLRCLYGYRNSTNVQIRREQLATLTAMELAQANEGDLTDRQNPAFVYVY</sequence>
<gene>
    <name evidence="7" type="ORF">FOPG_18345</name>
</gene>
<feature type="transmembrane region" description="Helical" evidence="6">
    <location>
        <begin position="23"/>
        <end position="42"/>
    </location>
</feature>
<evidence type="ECO:0000256" key="5">
    <source>
        <dbReference type="ARBA" id="ARBA00023136"/>
    </source>
</evidence>
<accession>X0GQ41</accession>
<feature type="transmembrane region" description="Helical" evidence="6">
    <location>
        <begin position="87"/>
        <end position="109"/>
    </location>
</feature>
<comment type="subcellular location">
    <subcellularLocation>
        <location evidence="1">Membrane</location>
        <topology evidence="1">Multi-pass membrane protein</topology>
    </subcellularLocation>
</comment>
<keyword evidence="4 6" id="KW-1133">Transmembrane helix</keyword>
<organism evidence="7">
    <name type="scientific">Fusarium oxysporum f. sp. conglutinans race 2 54008</name>
    <dbReference type="NCBI Taxonomy" id="1089457"/>
    <lineage>
        <taxon>Eukaryota</taxon>
        <taxon>Fungi</taxon>
        <taxon>Dikarya</taxon>
        <taxon>Ascomycota</taxon>
        <taxon>Pezizomycotina</taxon>
        <taxon>Sordariomycetes</taxon>
        <taxon>Hypocreomycetidae</taxon>
        <taxon>Hypocreales</taxon>
        <taxon>Nectriaceae</taxon>
        <taxon>Fusarium</taxon>
        <taxon>Fusarium oxysporum species complex</taxon>
    </lineage>
</organism>
<keyword evidence="5 6" id="KW-0472">Membrane</keyword>
<keyword evidence="3 6" id="KW-0812">Transmembrane</keyword>
<evidence type="ECO:0000256" key="2">
    <source>
        <dbReference type="ARBA" id="ARBA00022448"/>
    </source>
</evidence>
<keyword evidence="2" id="KW-0813">Transport</keyword>
<dbReference type="PANTHER" id="PTHR43791">
    <property type="entry name" value="PERMEASE-RELATED"/>
    <property type="match status" value="1"/>
</dbReference>
<name>X0GQ41_FUSOX</name>
<dbReference type="AlphaFoldDB" id="X0GQ41"/>
<dbReference type="HOGENOM" id="CLU_001265_32_1_1"/>
<dbReference type="EMBL" id="KK033644">
    <property type="protein sequence ID" value="EXL65428.1"/>
    <property type="molecule type" value="Genomic_DNA"/>
</dbReference>
<dbReference type="GO" id="GO:0022857">
    <property type="term" value="F:transmembrane transporter activity"/>
    <property type="evidence" value="ECO:0007669"/>
    <property type="project" value="TreeGrafter"/>
</dbReference>
<dbReference type="SUPFAM" id="SSF103473">
    <property type="entry name" value="MFS general substrate transporter"/>
    <property type="match status" value="1"/>
</dbReference>
<evidence type="ECO:0000256" key="3">
    <source>
        <dbReference type="ARBA" id="ARBA00022692"/>
    </source>
</evidence>
<dbReference type="PANTHER" id="PTHR43791:SF40">
    <property type="entry name" value="THIAMINE PATHWAY TRANSPORTER THI73"/>
    <property type="match status" value="1"/>
</dbReference>
<reference evidence="7" key="2">
    <citation type="submission" date="2014-03" db="EMBL/GenBank/DDBJ databases">
        <title>The Genome Annotation of Fusarium oxysporum PHW808.</title>
        <authorList>
            <consortium name="The Broad Institute Genomics Platform"/>
            <person name="Ma L.-J."/>
            <person name="Corby-Kistler H."/>
            <person name="Broz K."/>
            <person name="Gale L.R."/>
            <person name="Jonkers W."/>
            <person name="O'Donnell K."/>
            <person name="Ploetz R."/>
            <person name="Steinberg C."/>
            <person name="Schwartz D.C."/>
            <person name="VanEtten H."/>
            <person name="Zhou S."/>
            <person name="Young S.K."/>
            <person name="Zeng Q."/>
            <person name="Gargeya S."/>
            <person name="Fitzgerald M."/>
            <person name="Abouelleil A."/>
            <person name="Alvarado L."/>
            <person name="Chapman S.B."/>
            <person name="Gainer-Dewar J."/>
            <person name="Goldberg J."/>
            <person name="Griggs A."/>
            <person name="Gujja S."/>
            <person name="Hansen M."/>
            <person name="Howarth C."/>
            <person name="Imamovic A."/>
            <person name="Ireland A."/>
            <person name="Larimer J."/>
            <person name="McCowan C."/>
            <person name="Murphy C."/>
            <person name="Pearson M."/>
            <person name="Poon T.W."/>
            <person name="Priest M."/>
            <person name="Roberts A."/>
            <person name="Saif S."/>
            <person name="Shea T."/>
            <person name="Sykes S."/>
            <person name="Wortman J."/>
            <person name="Nusbaum C."/>
            <person name="Birren B."/>
        </authorList>
    </citation>
    <scope>NUCLEOTIDE SEQUENCE</scope>
    <source>
        <strain evidence="7">54008</strain>
    </source>
</reference>
<proteinExistence type="predicted"/>
<dbReference type="InterPro" id="IPR036259">
    <property type="entry name" value="MFS_trans_sf"/>
</dbReference>
<evidence type="ECO:0000256" key="1">
    <source>
        <dbReference type="ARBA" id="ARBA00004141"/>
    </source>
</evidence>
<evidence type="ECO:0008006" key="8">
    <source>
        <dbReference type="Google" id="ProtNLM"/>
    </source>
</evidence>